<dbReference type="SMART" id="SM00639">
    <property type="entry name" value="PSA"/>
    <property type="match status" value="28"/>
</dbReference>
<feature type="chain" id="PRO_5035889734" evidence="1">
    <location>
        <begin position="17"/>
        <end position="3198"/>
    </location>
</feature>
<sequence>MTLLAFLVIEISFGFSVLKMDQCSECSKLIRKQDCEYGNCIWSTNNESIEGICIDNGSNVDQGNSSGQADYCKSILNPAQNCSKVKGCAYFNSSCTFFTGCSAYFFHTTFDCQQISLYCISEGDGCIDAKKCEEYLTQDICENSGSSSGSGHCKWDSGNLKCRDELCSEAGIGLTTDQECSKFRFGCITKGQGCTESPLKECKTYESSGQDCSKLIGLDGPCEFLQGSQFCQQKKCETAPITHTKDKQCDQYLKGCVSTGRGCVEKLWPCNTYNKDCTSYVGSDGICENEEKSENCRSRICENGLFNSDEDCNQYKIGCVTNGKSCVTTLQNCSSYKGNKNTCLGFIGLEGMCKGIDDNEQSCSVMDCVEDSDSKYVTDEQCQKIQKICKTNGMGCVYNLKLCNEYDGSAETCFQMIGSDGKCKGGTDGKCQRRSCQDAPSTYNTDYECKNFQSGCVTNSNGCINQTSCQLTLKEVSCLGTAGCQWNSSCVDSTKCSNFNTQVICENNSAINYSSADGITTYYYTKCSWKNNYCQNLSCSDLNGDKYDSDSACQQVMSNCVYSGYGCVDRQSDCSLFKGSQNRCALYANKCWNDQYATETSPCRSRLCSDNIIFTTDEECAYFQKGCRTNGKGCIEDTKLCSDYQGTQAQCNKFTGFISNSSDRQQCYNTIGATITTNCIVKTCDMAVGLTNNTDCTKFLKGCIWNGLSSCVKETSDCTAFYGTQQLCNTFIGNKQKCYGLNTNNAYSQCKIKQCVDNNTPGLTDKQCNDFLEGCVSNGIGCTPKETTCDQFSGTSDTCSKFLGNGQKCTRMSNCTTRLCSDYTNPTKHEDCYNYHSKCRFVNTQTSCIDQTICNNYVAQGNTNTEKTAYCRALKDDSNFICSYQTGDINCSNYICEQIMTKLECESYTSTKLCYYINNMCVSTKDCSTITIDNTSANKPTTNSTKLTWCNQYKDINNKQCSYHSTLSSSKCSNFILCEQVVSATNSADCNRLLYQDPDTKNKGCLYYSNQCYTLKPLCSDYFAIGNNNTEKSAFCQAMKLNTSIGTDNTKVIQCQFVNGDSNCSSATCESVSVANNQIDCDKQALNCVYFQSKCYTKQNACTSYSTSSVSSNKPIFCSYMKNSSGEHCGYIDGMNNCINSSSDCQLYRWASYNSNPAPSPIPSTNSSKRTYCQQRRSSSGRLCGYIYGDSYCTLETNYCELIQSPSSQLSCDLQAIGCTYIQSVSTCATTSRLTTCNDITFDDQILTTDADKLNYCKQVKNYYGYCTWMSASGYCDDLTSACTSINISSISNDDDKKTYCLSRMSKAGSCAWRKGDTSSACRSFSCFDIMNPVNQATCDSVMSGCTYYQKQCITSQANCNTYYADGEDDDKKLYYCSGLSQTTSNLQCTYIKGSSFCTVKTTTCASYTVSALSNADKLTWCYLLKDLSSNICAYSSGDSACKQITCELIISPQSQNDCNSYLSGCQFYKGYCYTKPTNCGSYSIPSTITDNVSFCTNFKNTSNQYCGYVSGSTCAAQSSCTVITAVGVTTTLKQQYCQARKSQDGYVCTYISGTYCSQVDASLSCTYITGTITNQDSCQSISANCSYLDSTKTCDLNSNLNTCDKYLFSSTIDEDTKLSYCRSVLSGTCNYQFGDTKCSNQVTSCGQFLITSVNDKKSYCAARNSSNGNCAYDEQNESYCSQIKCSDIELPNSQMDCNKRMSGCTYYRNSCVQIQNNCNLYITYGSDDQTKKNYCEGLKSSDNTLCTFIPGVGVCFNQSSNCSSYDVSALTDKIVWCEQLIQSDGQICTNINDASSCSTKIYTCETITANSQSDCDKILENECIYYNTKCYTKQSSCSSYIIPLSITNKQLFCKNMFDSSQKYCIGGSTNCGLPTTDCTNIVANGSDDSQKRIYCRDFKSSDGQMCGYSSGLNCEIEHYYCSVFISATSQEYCDQRIDNCVYIQKSGKCIEKYLVSDCPTMLFDSGLSNANRISYCQSYNPYGNICNWSTATDHCELDTKQCIDFDATGQSDKRTFCQSKQGYNCSWRNGDTSSLCRKFKCQDVDLAQSQSDCDSKIFGCSFYINSCFTIENNCDNYYALGTDNQLKQYFCNGIPTISNQKCTYLSDDYKCRVRDQCTTYNVQNVSDKVNACLGMYNPTGIQCIYVKGTTCNQVDKCETYTGLSNMSDCTILFDTNKRNCIQGNTSCLTFTCDNISNPTSQSDCDTQLKGLCFFNSTNSKCINISDCSTYKKSDWPVNADPIQHCSTLIDKNGNNCTADDATSILCRERLCSDKLFYLNSDCKEWKSSCKSDGAKCIESIKTCSQFTGNQDSCSKYLDSDNLNFCKVINGSEQDVGPCLSLSCYQNTTANSDSECQSYQNGCLTRGVGCIPNTAKCDEYRGTRDQCAKFTGYVSSTITEICSGDFTNTDQSKCRSRICSDNLIDNSDALCSYFKTGCVTNGQGCIDINASCSSYKGTQQQCSKFMGNNKTVYCWNNIDAPSNYNCIDKLCNHVLGTTDQQCEQAFPKVLINGNLTLLCISNGINCIKNPAKCSDFIGNNISCQTFTALTDGPCKGNLDNSMGYCQPRVCYEASKSYNTDAQCQDYHPTCLTTGQGCMKFSSYDNQGKPTLNCNSIVSNDVCSLKLGCTLASQCLVSVSSCSLVKSQAICQTTILQNGKNCVYDLSLNQCREFQCYDYVGINDNNICQQFSNNCTTNGNGCEIMKSCVQYFEKLTCQSAYSTDPINRCIWTDQGCRQRECKDLKGTTNQSCKQFISGCITNGQNCVGPNYLCQDLLEKTCLTDYQGNPCIFYKQTCYSYSKCEDMKFTTHDECQQFSELCTSNELNCIPLNKCQYYTKQVSCNIGIDGMCGWNNNKCNLFKQCSDVMGTQTPICQQYSSICVSDGVKCVEQNICSFYNSQFLCEHNKGLDGVCIWIDNACRLKQCEDLTTNTDTFNKCFNQLSPMHCSSNGTKCISLSSCQYYNEKSCIIGTDGPCIYKLPLDKKSGQISCRLKQCQDVVGKTLDICLSAFDSSYKKCVSNGSICVDFNNCSSYTTKIACTSGGLDGQCAFTPIASQSNDGICKLFTQCSDANSDKDTCLSNSKYCQWISSGVTKQCIPHTCLTYNSKKDCLPVPSYDQKSFLLCAKINNICQEVQPTTLTMETCYINSAQTYIWNTSTSKCVQCKIKTDNNVAPNSQVSTKSSVLLFTLAIIFNLYF</sequence>
<protein>
    <submittedName>
        <fullName evidence="2">Uncharacterized protein</fullName>
    </submittedName>
</protein>
<reference evidence="2" key="1">
    <citation type="submission" date="2021-01" db="EMBL/GenBank/DDBJ databases">
        <authorList>
            <consortium name="Genoscope - CEA"/>
            <person name="William W."/>
        </authorList>
    </citation>
    <scope>NUCLEOTIDE SEQUENCE</scope>
</reference>
<comment type="caution">
    <text evidence="2">The sequence shown here is derived from an EMBL/GenBank/DDBJ whole genome shotgun (WGS) entry which is preliminary data.</text>
</comment>
<feature type="signal peptide" evidence="1">
    <location>
        <begin position="1"/>
        <end position="16"/>
    </location>
</feature>
<dbReference type="EMBL" id="CAJJDO010000061">
    <property type="protein sequence ID" value="CAD8174442.1"/>
    <property type="molecule type" value="Genomic_DNA"/>
</dbReference>
<name>A0A8S1VF60_9CILI</name>
<evidence type="ECO:0000256" key="1">
    <source>
        <dbReference type="SAM" id="SignalP"/>
    </source>
</evidence>
<keyword evidence="3" id="KW-1185">Reference proteome</keyword>
<evidence type="ECO:0000313" key="2">
    <source>
        <dbReference type="EMBL" id="CAD8174442.1"/>
    </source>
</evidence>
<dbReference type="InterPro" id="IPR002895">
    <property type="entry name" value="Paramecium_SA"/>
</dbReference>
<dbReference type="Pfam" id="PF01508">
    <property type="entry name" value="Paramecium_SA"/>
    <property type="match status" value="8"/>
</dbReference>
<dbReference type="Proteomes" id="UP000689195">
    <property type="component" value="Unassembled WGS sequence"/>
</dbReference>
<proteinExistence type="predicted"/>
<evidence type="ECO:0000313" key="3">
    <source>
        <dbReference type="Proteomes" id="UP000689195"/>
    </source>
</evidence>
<dbReference type="OrthoDB" id="285065at2759"/>
<keyword evidence="1" id="KW-0732">Signal</keyword>
<accession>A0A8S1VF60</accession>
<organism evidence="2 3">
    <name type="scientific">Paramecium pentaurelia</name>
    <dbReference type="NCBI Taxonomy" id="43138"/>
    <lineage>
        <taxon>Eukaryota</taxon>
        <taxon>Sar</taxon>
        <taxon>Alveolata</taxon>
        <taxon>Ciliophora</taxon>
        <taxon>Intramacronucleata</taxon>
        <taxon>Oligohymenophorea</taxon>
        <taxon>Peniculida</taxon>
        <taxon>Parameciidae</taxon>
        <taxon>Paramecium</taxon>
    </lineage>
</organism>
<gene>
    <name evidence="2" type="ORF">PPENT_87.1.T0610090</name>
</gene>